<comment type="caution">
    <text evidence="2">The sequence shown here is derived from an EMBL/GenBank/DDBJ whole genome shotgun (WGS) entry which is preliminary data.</text>
</comment>
<dbReference type="InterPro" id="IPR026341">
    <property type="entry name" value="T9SS_type_B"/>
</dbReference>
<proteinExistence type="predicted"/>
<protein>
    <submittedName>
        <fullName evidence="2">Gliding motility-associated C-terminal domain-containing protein</fullName>
    </submittedName>
</protein>
<organism evidence="2 3">
    <name type="scientific">Microcosmobacter mediterraneus</name>
    <dbReference type="NCBI Taxonomy" id="3075607"/>
    <lineage>
        <taxon>Bacteria</taxon>
        <taxon>Pseudomonadati</taxon>
        <taxon>Bacteroidota</taxon>
        <taxon>Flavobacteriia</taxon>
        <taxon>Flavobacteriales</taxon>
        <taxon>Flavobacteriaceae</taxon>
        <taxon>Microcosmobacter</taxon>
    </lineage>
</organism>
<sequence length="302" mass="32979">QPECNLSDSAEVMVSFIENPNVSGLEINILNLCSGQDLDISLSNMILLLDDNYSISYTITGPDSFSGMINLIVTNGNANFTISNNSLENPGIYEFNITAFLNANSNCTADLSTILPSSFEVFETITPEILVDGNFFCPSDNATIQDLSNNITSSGTIEWYSAPIGGTLLNVDDILIDGESYFASIITDNGCVSIERLEVIANIGPCEEDLIIPDGFSPNGDTINDTFLIRNLEELYPNFKLTIYNRNGNKLYEGDINSPLWNGTTTTSRIGSGIVPVGVYFYILEFNDGIKEAVQGRVYLSR</sequence>
<feature type="domain" description="Ig-like" evidence="1">
    <location>
        <begin position="132"/>
        <end position="205"/>
    </location>
</feature>
<feature type="non-terminal residue" evidence="2">
    <location>
        <position position="1"/>
    </location>
</feature>
<dbReference type="NCBIfam" id="TIGR04131">
    <property type="entry name" value="Bac_Flav_CTERM"/>
    <property type="match status" value="1"/>
</dbReference>
<dbReference type="InterPro" id="IPR044023">
    <property type="entry name" value="Ig_7"/>
</dbReference>
<gene>
    <name evidence="2" type="ORF">RM697_12935</name>
</gene>
<evidence type="ECO:0000313" key="3">
    <source>
        <dbReference type="Proteomes" id="UP001259492"/>
    </source>
</evidence>
<dbReference type="RefSeq" id="WP_311428326.1">
    <property type="nucleotide sequence ID" value="NZ_JAVRIA010000010.1"/>
</dbReference>
<dbReference type="Pfam" id="PF13585">
    <property type="entry name" value="CHU_C"/>
    <property type="match status" value="1"/>
</dbReference>
<dbReference type="Proteomes" id="UP001259492">
    <property type="component" value="Unassembled WGS sequence"/>
</dbReference>
<evidence type="ECO:0000313" key="2">
    <source>
        <dbReference type="EMBL" id="MDT0559562.1"/>
    </source>
</evidence>
<evidence type="ECO:0000259" key="1">
    <source>
        <dbReference type="Pfam" id="PF19081"/>
    </source>
</evidence>
<name>A0ABU2YP03_9FLAO</name>
<dbReference type="Pfam" id="PF19081">
    <property type="entry name" value="Ig_7"/>
    <property type="match status" value="1"/>
</dbReference>
<reference evidence="2 3" key="1">
    <citation type="submission" date="2023-09" db="EMBL/GenBank/DDBJ databases">
        <authorList>
            <person name="Rey-Velasco X."/>
        </authorList>
    </citation>
    <scope>NUCLEOTIDE SEQUENCE [LARGE SCALE GENOMIC DNA]</scope>
    <source>
        <strain evidence="2 3">W332</strain>
    </source>
</reference>
<dbReference type="EMBL" id="JAVRIA010000010">
    <property type="protein sequence ID" value="MDT0559562.1"/>
    <property type="molecule type" value="Genomic_DNA"/>
</dbReference>
<keyword evidence="3" id="KW-1185">Reference proteome</keyword>
<accession>A0ABU2YP03</accession>